<organism evidence="2 3">
    <name type="scientific">Kineosporia mesophila</name>
    <dbReference type="NCBI Taxonomy" id="566012"/>
    <lineage>
        <taxon>Bacteria</taxon>
        <taxon>Bacillati</taxon>
        <taxon>Actinomycetota</taxon>
        <taxon>Actinomycetes</taxon>
        <taxon>Kineosporiales</taxon>
        <taxon>Kineosporiaceae</taxon>
        <taxon>Kineosporia</taxon>
    </lineage>
</organism>
<feature type="region of interest" description="Disordered" evidence="1">
    <location>
        <begin position="283"/>
        <end position="319"/>
    </location>
</feature>
<evidence type="ECO:0000313" key="3">
    <source>
        <dbReference type="Proteomes" id="UP001501074"/>
    </source>
</evidence>
<dbReference type="RefSeq" id="WP_231488405.1">
    <property type="nucleotide sequence ID" value="NZ_BAAAZO010000001.1"/>
</dbReference>
<accession>A0ABP6YXH5</accession>
<dbReference type="Proteomes" id="UP001501074">
    <property type="component" value="Unassembled WGS sequence"/>
</dbReference>
<keyword evidence="3" id="KW-1185">Reference proteome</keyword>
<name>A0ABP6YXH5_9ACTN</name>
<dbReference type="InterPro" id="IPR001695">
    <property type="entry name" value="Lysyl_oxidase"/>
</dbReference>
<dbReference type="EMBL" id="BAAAZO010000001">
    <property type="protein sequence ID" value="GAA3593109.1"/>
    <property type="molecule type" value="Genomic_DNA"/>
</dbReference>
<evidence type="ECO:0000256" key="1">
    <source>
        <dbReference type="SAM" id="MobiDB-lite"/>
    </source>
</evidence>
<reference evidence="3" key="1">
    <citation type="journal article" date="2019" name="Int. J. Syst. Evol. Microbiol.">
        <title>The Global Catalogue of Microorganisms (GCM) 10K type strain sequencing project: providing services to taxonomists for standard genome sequencing and annotation.</title>
        <authorList>
            <consortium name="The Broad Institute Genomics Platform"/>
            <consortium name="The Broad Institute Genome Sequencing Center for Infectious Disease"/>
            <person name="Wu L."/>
            <person name="Ma J."/>
        </authorList>
    </citation>
    <scope>NUCLEOTIDE SEQUENCE [LARGE SCALE GENOMIC DNA]</scope>
    <source>
        <strain evidence="3">JCM 16902</strain>
    </source>
</reference>
<dbReference type="Pfam" id="PF01186">
    <property type="entry name" value="Lysyl_oxidase"/>
    <property type="match status" value="1"/>
</dbReference>
<sequence length="550" mass="58379">MNPNQRRARPRIAPTAAVAGVTLTAVLAGSVVTAAGVKAAERVSGSPTAAATASPVLDLVVPVKTQTVARYKGESIGLYGLGFYAVAPKTVEIRTQRGTSYKDPIATTLMVGEGAEQTTTKLPAGITANPSTFTKFLDVRVTNPAGKSVYSSKVDFCLNSYEQNRVSADAVAETPYPQQCGNHPYALGGVFGLPAGWATPVLGDYSSTPSFAGKDGTYTLKATVNKQWRKALKISDADATSTIKVKVKTVKEGSGYGAGATHDMNHNHGVTMAGMDMNAKELSPQHAAREAARKAALGAPNTPAATKPSSSRISSAAAADLPKPDLRSLPAYQIALDTTSRKKKTYLSFGATVWNAGPSPLVVDGFRQNGKSVLDAYQYFFDKDGKQVGYTPAGSMQWDPRTGHNHWHFKDFASYRLLDSTKKKAIISGKEAFCLAPTDAVDLNVDGAQWQPASTDLYTACGQGNANLLSIREVLNTGWGDTYGQYLPGQSFNITNVKNGVYYIQTIANPSKKLAESNYANNSALRKVKIGGKPGGKRTIKIYPYQGIGG</sequence>
<comment type="caution">
    <text evidence="2">The sequence shown here is derived from an EMBL/GenBank/DDBJ whole genome shotgun (WGS) entry which is preliminary data.</text>
</comment>
<protein>
    <submittedName>
        <fullName evidence="2">Lysyl oxidase family protein</fullName>
    </submittedName>
</protein>
<evidence type="ECO:0000313" key="2">
    <source>
        <dbReference type="EMBL" id="GAA3593109.1"/>
    </source>
</evidence>
<gene>
    <name evidence="2" type="ORF">GCM10022223_04920</name>
</gene>
<feature type="compositionally biased region" description="Low complexity" evidence="1">
    <location>
        <begin position="294"/>
        <end position="319"/>
    </location>
</feature>
<proteinExistence type="predicted"/>